<dbReference type="InterPro" id="IPR016181">
    <property type="entry name" value="Acyl_CoA_acyltransferase"/>
</dbReference>
<name>A0A6J6LXI7_9ZZZZ</name>
<reference evidence="4" key="1">
    <citation type="submission" date="2020-05" db="EMBL/GenBank/DDBJ databases">
        <authorList>
            <person name="Chiriac C."/>
            <person name="Salcher M."/>
            <person name="Ghai R."/>
            <person name="Kavagutti S V."/>
        </authorList>
    </citation>
    <scope>NUCLEOTIDE SEQUENCE</scope>
</reference>
<proteinExistence type="predicted"/>
<dbReference type="PROSITE" id="PS51186">
    <property type="entry name" value="GNAT"/>
    <property type="match status" value="1"/>
</dbReference>
<sequence>MGWIIRAAEPTDAEAIRAIYNREVEGSTVTFDMVERSLEEQLTWIAEHSGGHPAIVAVDEKTAQILGFGSLTAYRPRPAYSITVEDSVYVRDDSRGLGLGQGILDELVRLAGLHGYHSIIARIVGDHEASIKLHASAGFIQVGRETEVGRKHGRWLDVVLMQRMI</sequence>
<dbReference type="GO" id="GO:0016747">
    <property type="term" value="F:acyltransferase activity, transferring groups other than amino-acyl groups"/>
    <property type="evidence" value="ECO:0007669"/>
    <property type="project" value="InterPro"/>
</dbReference>
<protein>
    <submittedName>
        <fullName evidence="4">Unannotated protein</fullName>
    </submittedName>
</protein>
<accession>A0A6J6LXI7</accession>
<dbReference type="InterPro" id="IPR000182">
    <property type="entry name" value="GNAT_dom"/>
</dbReference>
<evidence type="ECO:0000256" key="2">
    <source>
        <dbReference type="ARBA" id="ARBA00023315"/>
    </source>
</evidence>
<gene>
    <name evidence="4" type="ORF">UFOPK2242_01247</name>
</gene>
<keyword evidence="2" id="KW-0012">Acyltransferase</keyword>
<feature type="domain" description="N-acetyltransferase" evidence="3">
    <location>
        <begin position="3"/>
        <end position="165"/>
    </location>
</feature>
<evidence type="ECO:0000256" key="1">
    <source>
        <dbReference type="ARBA" id="ARBA00022679"/>
    </source>
</evidence>
<evidence type="ECO:0000259" key="3">
    <source>
        <dbReference type="PROSITE" id="PS51186"/>
    </source>
</evidence>
<dbReference type="PANTHER" id="PTHR43072:SF23">
    <property type="entry name" value="UPF0039 PROTEIN C11D3.02C"/>
    <property type="match status" value="1"/>
</dbReference>
<dbReference type="PANTHER" id="PTHR43072">
    <property type="entry name" value="N-ACETYLTRANSFERASE"/>
    <property type="match status" value="1"/>
</dbReference>
<keyword evidence="1" id="KW-0808">Transferase</keyword>
<dbReference type="EMBL" id="CAEZWM010000176">
    <property type="protein sequence ID" value="CAB4666521.1"/>
    <property type="molecule type" value="Genomic_DNA"/>
</dbReference>
<dbReference type="SUPFAM" id="SSF55729">
    <property type="entry name" value="Acyl-CoA N-acyltransferases (Nat)"/>
    <property type="match status" value="1"/>
</dbReference>
<evidence type="ECO:0000313" key="4">
    <source>
        <dbReference type="EMBL" id="CAB4666521.1"/>
    </source>
</evidence>
<dbReference type="Gene3D" id="3.40.630.30">
    <property type="match status" value="1"/>
</dbReference>
<dbReference type="AlphaFoldDB" id="A0A6J6LXI7"/>
<dbReference type="Pfam" id="PF13420">
    <property type="entry name" value="Acetyltransf_4"/>
    <property type="match status" value="1"/>
</dbReference>
<organism evidence="4">
    <name type="scientific">freshwater metagenome</name>
    <dbReference type="NCBI Taxonomy" id="449393"/>
    <lineage>
        <taxon>unclassified sequences</taxon>
        <taxon>metagenomes</taxon>
        <taxon>ecological metagenomes</taxon>
    </lineage>
</organism>